<sequence>MRTFAYYVQHYWLSGILVLGMILAGYSVYRKWDKIVVKGSGRK</sequence>
<dbReference type="KEGG" id="pms:KNP414_07316"/>
<proteinExistence type="predicted"/>
<evidence type="ECO:0000313" key="2">
    <source>
        <dbReference type="EMBL" id="AEI45826.1"/>
    </source>
</evidence>
<dbReference type="HOGENOM" id="CLU_3237009_0_0_9"/>
<accession>F8FP47</accession>
<name>F8FP47_PAEMK</name>
<dbReference type="Proteomes" id="UP000006620">
    <property type="component" value="Chromosome"/>
</dbReference>
<reference evidence="3" key="1">
    <citation type="submission" date="2011-06" db="EMBL/GenBank/DDBJ databases">
        <title>Complete genome sequence of Paenibacillus mucilaginosus KNP414.</title>
        <authorList>
            <person name="Wang J."/>
            <person name="Hu S."/>
            <person name="Hu X."/>
            <person name="Zhang B."/>
            <person name="Dong D."/>
            <person name="Zhang S."/>
            <person name="Zhao K."/>
            <person name="Wu D."/>
        </authorList>
    </citation>
    <scope>NUCLEOTIDE SEQUENCE [LARGE SCALE GENOMIC DNA]</scope>
    <source>
        <strain evidence="3">KNP414</strain>
    </source>
</reference>
<keyword evidence="1" id="KW-0812">Transmembrane</keyword>
<organism evidence="2 3">
    <name type="scientific">Paenibacillus mucilaginosus (strain KNP414)</name>
    <dbReference type="NCBI Taxonomy" id="1036673"/>
    <lineage>
        <taxon>Bacteria</taxon>
        <taxon>Bacillati</taxon>
        <taxon>Bacillota</taxon>
        <taxon>Bacilli</taxon>
        <taxon>Bacillales</taxon>
        <taxon>Paenibacillaceae</taxon>
        <taxon>Paenibacillus</taxon>
    </lineage>
</organism>
<dbReference type="AlphaFoldDB" id="F8FP47"/>
<dbReference type="RefSeq" id="WP_013920967.1">
    <property type="nucleotide sequence ID" value="NC_015690.1"/>
</dbReference>
<gene>
    <name evidence="2" type="ordered locus">KNP414_07316</name>
</gene>
<keyword evidence="1" id="KW-1133">Transmembrane helix</keyword>
<evidence type="ECO:0000256" key="1">
    <source>
        <dbReference type="SAM" id="Phobius"/>
    </source>
</evidence>
<protein>
    <submittedName>
        <fullName evidence="2">Uncharacterized protein</fullName>
    </submittedName>
</protein>
<reference evidence="2 3" key="2">
    <citation type="journal article" date="2013" name="Genome Announc.">
        <title>Genome Sequence of Growth-Improving Paenibacillus mucilaginosus Strain KNP414.</title>
        <authorList>
            <person name="Lu J.J."/>
            <person name="Wang J.F."/>
            <person name="Hu X.F."/>
        </authorList>
    </citation>
    <scope>NUCLEOTIDE SEQUENCE [LARGE SCALE GENOMIC DNA]</scope>
    <source>
        <strain evidence="2 3">KNP414</strain>
    </source>
</reference>
<dbReference type="PATRIC" id="fig|1036673.3.peg.6829"/>
<feature type="transmembrane region" description="Helical" evidence="1">
    <location>
        <begin position="12"/>
        <end position="29"/>
    </location>
</feature>
<keyword evidence="1" id="KW-0472">Membrane</keyword>
<dbReference type="EMBL" id="CP002869">
    <property type="protein sequence ID" value="AEI45826.1"/>
    <property type="molecule type" value="Genomic_DNA"/>
</dbReference>
<evidence type="ECO:0000313" key="3">
    <source>
        <dbReference type="Proteomes" id="UP000006620"/>
    </source>
</evidence>